<dbReference type="OMA" id="KSCKVEH"/>
<evidence type="ECO:0000259" key="6">
    <source>
        <dbReference type="Pfam" id="PF01738"/>
    </source>
</evidence>
<sequence length="152" mass="16722">MSSVHVADAAVGYLQQECGVEQLGCCGVEQLGCVGFCWGGRAVHACLVARKDFKCGVAFYAYGIGSKDDEKLGLLNAPGLFIFGEKDPVVPLEQVETLKTELKKSCKVDYHVTVYEGMPHGFAHRKKEENDKDASAIDGARLEMLKWLEKYM</sequence>
<dbReference type="PANTHER" id="PTHR46812">
    <property type="entry name" value="CARBOXYMETHYLENEBUTENOLIDASE HOMOLOG"/>
    <property type="match status" value="1"/>
</dbReference>
<dbReference type="AlphaFoldDB" id="A0A9J7LJF3"/>
<evidence type="ECO:0000256" key="4">
    <source>
        <dbReference type="ARBA" id="ARBA00022490"/>
    </source>
</evidence>
<evidence type="ECO:0000256" key="3">
    <source>
        <dbReference type="ARBA" id="ARBA00014180"/>
    </source>
</evidence>
<dbReference type="GO" id="GO:0016787">
    <property type="term" value="F:hydrolase activity"/>
    <property type="evidence" value="ECO:0007669"/>
    <property type="project" value="UniProtKB-KW"/>
</dbReference>
<dbReference type="OrthoDB" id="17560at2759"/>
<evidence type="ECO:0000256" key="1">
    <source>
        <dbReference type="ARBA" id="ARBA00004514"/>
    </source>
</evidence>
<dbReference type="GO" id="GO:0005829">
    <property type="term" value="C:cytosol"/>
    <property type="evidence" value="ECO:0007669"/>
    <property type="project" value="UniProtKB-SubCell"/>
</dbReference>
<evidence type="ECO:0000256" key="5">
    <source>
        <dbReference type="ARBA" id="ARBA00022801"/>
    </source>
</evidence>
<accession>A0A9J7LJF3</accession>
<dbReference type="GeneID" id="118420240"/>
<keyword evidence="7" id="KW-1185">Reference proteome</keyword>
<dbReference type="InterPro" id="IPR042946">
    <property type="entry name" value="CMBL"/>
</dbReference>
<dbReference type="InterPro" id="IPR029058">
    <property type="entry name" value="AB_hydrolase_fold"/>
</dbReference>
<dbReference type="PANTHER" id="PTHR46812:SF1">
    <property type="entry name" value="CARBOXYMETHYLENEBUTENOLIDASE HOMOLOG"/>
    <property type="match status" value="1"/>
</dbReference>
<dbReference type="InterPro" id="IPR002925">
    <property type="entry name" value="Dienelactn_hydro"/>
</dbReference>
<gene>
    <name evidence="8" type="primary">LOC118420240</name>
</gene>
<evidence type="ECO:0000256" key="2">
    <source>
        <dbReference type="ARBA" id="ARBA00008456"/>
    </source>
</evidence>
<dbReference type="SUPFAM" id="SSF53474">
    <property type="entry name" value="alpha/beta-Hydrolases"/>
    <property type="match status" value="1"/>
</dbReference>
<dbReference type="RefSeq" id="XP_035682853.1">
    <property type="nucleotide sequence ID" value="XM_035826960.1"/>
</dbReference>
<reference evidence="8" key="2">
    <citation type="submission" date="2025-08" db="UniProtKB">
        <authorList>
            <consortium name="RefSeq"/>
        </authorList>
    </citation>
    <scope>IDENTIFICATION</scope>
    <source>
        <strain evidence="8">S238N-H82</strain>
        <tissue evidence="8">Testes</tissue>
    </source>
</reference>
<organism evidence="7 8">
    <name type="scientific">Branchiostoma floridae</name>
    <name type="common">Florida lancelet</name>
    <name type="synonym">Amphioxus</name>
    <dbReference type="NCBI Taxonomy" id="7739"/>
    <lineage>
        <taxon>Eukaryota</taxon>
        <taxon>Metazoa</taxon>
        <taxon>Chordata</taxon>
        <taxon>Cephalochordata</taxon>
        <taxon>Leptocardii</taxon>
        <taxon>Amphioxiformes</taxon>
        <taxon>Branchiostomatidae</taxon>
        <taxon>Branchiostoma</taxon>
    </lineage>
</organism>
<dbReference type="KEGG" id="bfo:118420240"/>
<dbReference type="Pfam" id="PF01738">
    <property type="entry name" value="DLH"/>
    <property type="match status" value="1"/>
</dbReference>
<dbReference type="Gene3D" id="3.40.50.1820">
    <property type="entry name" value="alpha/beta hydrolase"/>
    <property type="match status" value="1"/>
</dbReference>
<keyword evidence="4" id="KW-0963">Cytoplasm</keyword>
<keyword evidence="5" id="KW-0378">Hydrolase</keyword>
<feature type="domain" description="Dienelactone hydrolase" evidence="6">
    <location>
        <begin position="27"/>
        <end position="151"/>
    </location>
</feature>
<reference evidence="7" key="1">
    <citation type="journal article" date="2020" name="Nat. Ecol. Evol.">
        <title>Deeply conserved synteny resolves early events in vertebrate evolution.</title>
        <authorList>
            <person name="Simakov O."/>
            <person name="Marletaz F."/>
            <person name="Yue J.X."/>
            <person name="O'Connell B."/>
            <person name="Jenkins J."/>
            <person name="Brandt A."/>
            <person name="Calef R."/>
            <person name="Tung C.H."/>
            <person name="Huang T.K."/>
            <person name="Schmutz J."/>
            <person name="Satoh N."/>
            <person name="Yu J.K."/>
            <person name="Putnam N.H."/>
            <person name="Green R.E."/>
            <person name="Rokhsar D.S."/>
        </authorList>
    </citation>
    <scope>NUCLEOTIDE SEQUENCE [LARGE SCALE GENOMIC DNA]</scope>
    <source>
        <strain evidence="7">S238N-H82</strain>
    </source>
</reference>
<comment type="subcellular location">
    <subcellularLocation>
        <location evidence="1">Cytoplasm</location>
        <location evidence="1">Cytosol</location>
    </subcellularLocation>
</comment>
<protein>
    <recommendedName>
        <fullName evidence="3">Carboxymethylenebutenolidase homolog</fullName>
    </recommendedName>
</protein>
<proteinExistence type="inferred from homology"/>
<evidence type="ECO:0000313" key="7">
    <source>
        <dbReference type="Proteomes" id="UP000001554"/>
    </source>
</evidence>
<evidence type="ECO:0000313" key="8">
    <source>
        <dbReference type="RefSeq" id="XP_035682853.1"/>
    </source>
</evidence>
<name>A0A9J7LJF3_BRAFL</name>
<dbReference type="Proteomes" id="UP000001554">
    <property type="component" value="Chromosome 7"/>
</dbReference>
<comment type="similarity">
    <text evidence="2">Belongs to the dienelactone hydrolase family.</text>
</comment>